<evidence type="ECO:0000259" key="6">
    <source>
        <dbReference type="Pfam" id="PF19289"/>
    </source>
</evidence>
<proteinExistence type="inferred from homology"/>
<dbReference type="InterPro" id="IPR025502">
    <property type="entry name" value="TldD"/>
</dbReference>
<dbReference type="SUPFAM" id="SSF111283">
    <property type="entry name" value="Putative modulator of DNA gyrase, PmbA/TldD"/>
    <property type="match status" value="1"/>
</dbReference>
<feature type="domain" description="Metalloprotease TldD/E C-terminal" evidence="6">
    <location>
        <begin position="233"/>
        <end position="465"/>
    </location>
</feature>
<evidence type="ECO:0000256" key="1">
    <source>
        <dbReference type="ARBA" id="ARBA00005836"/>
    </source>
</evidence>
<reference evidence="8" key="2">
    <citation type="journal article" date="2021" name="PeerJ">
        <title>Extensive microbial diversity within the chicken gut microbiome revealed by metagenomics and culture.</title>
        <authorList>
            <person name="Gilroy R."/>
            <person name="Ravi A."/>
            <person name="Getino M."/>
            <person name="Pursley I."/>
            <person name="Horton D.L."/>
            <person name="Alikhan N.F."/>
            <person name="Baker D."/>
            <person name="Gharbi K."/>
            <person name="Hall N."/>
            <person name="Watson M."/>
            <person name="Adriaenssens E.M."/>
            <person name="Foster-Nyarko E."/>
            <person name="Jarju S."/>
            <person name="Secka A."/>
            <person name="Antonio M."/>
            <person name="Oren A."/>
            <person name="Chaudhuri R.R."/>
            <person name="La Ragione R."/>
            <person name="Hildebrand F."/>
            <person name="Pallen M.J."/>
        </authorList>
    </citation>
    <scope>NUCLEOTIDE SEQUENCE</scope>
    <source>
        <strain evidence="8">17113</strain>
    </source>
</reference>
<organism evidence="8 9">
    <name type="scientific">Candidatus Alloenteromonas pullistercoris</name>
    <dbReference type="NCBI Taxonomy" id="2840785"/>
    <lineage>
        <taxon>Bacteria</taxon>
        <taxon>Bacillati</taxon>
        <taxon>Bacillota</taxon>
        <taxon>Bacillota incertae sedis</taxon>
        <taxon>Candidatus Alloenteromonas</taxon>
    </lineage>
</organism>
<evidence type="ECO:0000256" key="2">
    <source>
        <dbReference type="ARBA" id="ARBA00022670"/>
    </source>
</evidence>
<evidence type="ECO:0000259" key="5">
    <source>
        <dbReference type="Pfam" id="PF01523"/>
    </source>
</evidence>
<dbReference type="InterPro" id="IPR045569">
    <property type="entry name" value="Metalloprtase-TldD/E_C"/>
</dbReference>
<dbReference type="PANTHER" id="PTHR30624:SF4">
    <property type="entry name" value="METALLOPROTEASE TLDD"/>
    <property type="match status" value="1"/>
</dbReference>
<gene>
    <name evidence="8" type="ORF">IAC61_01330</name>
</gene>
<name>A0A9D9DDY3_9FIRM</name>
<comment type="caution">
    <text evidence="8">The sequence shown here is derived from an EMBL/GenBank/DDBJ whole genome shotgun (WGS) entry which is preliminary data.</text>
</comment>
<dbReference type="InterPro" id="IPR035068">
    <property type="entry name" value="TldD/PmbA_N"/>
</dbReference>
<dbReference type="Pfam" id="PF01523">
    <property type="entry name" value="PmbA_TldD_1st"/>
    <property type="match status" value="1"/>
</dbReference>
<dbReference type="InterPro" id="IPR002510">
    <property type="entry name" value="Metalloprtase-TldD/E_N"/>
</dbReference>
<dbReference type="Pfam" id="PF19290">
    <property type="entry name" value="PmbA_TldD_2nd"/>
    <property type="match status" value="1"/>
</dbReference>
<dbReference type="EMBL" id="JADINA010000011">
    <property type="protein sequence ID" value="MBO8425949.1"/>
    <property type="molecule type" value="Genomic_DNA"/>
</dbReference>
<sequence>MSQIISKKLAIDVMNAALSTGADYAEIYAESSRPSSISIDNGKVDSISTPISEGAGIRLLKGVKSAYGYTSDLSRKNLLALAGKVAKSFEGERLFEVKEIKKERVKAISPIETHLNDVSAEEKIAYLKKAHEAASSVDPRIVRVTASFISKYKTTQTFVAENEIGHQYDNVEERGRVGIVCIAKEGEKIESAFTGPARYAGWEWFTQTLNVEEEAKETAKKALMLLDAKECPSGRFTVVVKNGWGGVLFHEACGHSLEATATAKGLSVFSKSIGKQIASPVVSAYDDGTLPNEWGSNNIDSEGHKTQKNQLIKDGICVGFLVDKLGGRRLGMEPNGCSRREDYSYAPTSRMSNTYIAPGKDDPEDIIKDTKLGIYVANFGGGSVEPTTGEFNFSASEAYIIRDGKICEPVKGCTLIGTGAEVLMNIDRVGNDLAFGEGNCGSLSGSIPVDVGQPTVRIKEITVGGRGGKLE</sequence>
<dbReference type="InterPro" id="IPR051463">
    <property type="entry name" value="Peptidase_U62_metallo"/>
</dbReference>
<dbReference type="Pfam" id="PF19289">
    <property type="entry name" value="PmbA_TldD_3rd"/>
    <property type="match status" value="1"/>
</dbReference>
<evidence type="ECO:0000256" key="4">
    <source>
        <dbReference type="ARBA" id="ARBA00023049"/>
    </source>
</evidence>
<keyword evidence="3" id="KW-0378">Hydrolase</keyword>
<dbReference type="Gene3D" id="3.30.2290.10">
    <property type="entry name" value="PmbA/TldD superfamily"/>
    <property type="match status" value="1"/>
</dbReference>
<dbReference type="GO" id="GO:0006508">
    <property type="term" value="P:proteolysis"/>
    <property type="evidence" value="ECO:0007669"/>
    <property type="project" value="UniProtKB-KW"/>
</dbReference>
<dbReference type="InterPro" id="IPR036059">
    <property type="entry name" value="TldD/PmbA_sf"/>
</dbReference>
<evidence type="ECO:0000256" key="3">
    <source>
        <dbReference type="ARBA" id="ARBA00022801"/>
    </source>
</evidence>
<dbReference type="Proteomes" id="UP000823634">
    <property type="component" value="Unassembled WGS sequence"/>
</dbReference>
<evidence type="ECO:0000313" key="8">
    <source>
        <dbReference type="EMBL" id="MBO8425949.1"/>
    </source>
</evidence>
<feature type="domain" description="Metalloprotease TldD/E central" evidence="7">
    <location>
        <begin position="114"/>
        <end position="226"/>
    </location>
</feature>
<accession>A0A9D9DDY3</accession>
<feature type="domain" description="Metalloprotease TldD/E N-terminal" evidence="5">
    <location>
        <begin position="25"/>
        <end position="84"/>
    </location>
</feature>
<protein>
    <submittedName>
        <fullName evidence="8">TldD/PmbA family protein</fullName>
    </submittedName>
</protein>
<dbReference type="PANTHER" id="PTHR30624">
    <property type="entry name" value="UNCHARACTERIZED PROTEIN TLDD AND PMBA"/>
    <property type="match status" value="1"/>
</dbReference>
<dbReference type="InterPro" id="IPR045570">
    <property type="entry name" value="Metalloprtase-TldD/E_cen_dom"/>
</dbReference>
<keyword evidence="4" id="KW-0482">Metalloprotease</keyword>
<evidence type="ECO:0000313" key="9">
    <source>
        <dbReference type="Proteomes" id="UP000823634"/>
    </source>
</evidence>
<dbReference type="AlphaFoldDB" id="A0A9D9DDY3"/>
<dbReference type="GO" id="GO:0005829">
    <property type="term" value="C:cytosol"/>
    <property type="evidence" value="ECO:0007669"/>
    <property type="project" value="TreeGrafter"/>
</dbReference>
<comment type="similarity">
    <text evidence="1">Belongs to the peptidase U62 family.</text>
</comment>
<dbReference type="PIRSF" id="PIRSF004919">
    <property type="entry name" value="TldD"/>
    <property type="match status" value="1"/>
</dbReference>
<dbReference type="GO" id="GO:0008237">
    <property type="term" value="F:metallopeptidase activity"/>
    <property type="evidence" value="ECO:0007669"/>
    <property type="project" value="UniProtKB-KW"/>
</dbReference>
<reference evidence="8" key="1">
    <citation type="submission" date="2020-10" db="EMBL/GenBank/DDBJ databases">
        <authorList>
            <person name="Gilroy R."/>
        </authorList>
    </citation>
    <scope>NUCLEOTIDE SEQUENCE</scope>
    <source>
        <strain evidence="8">17113</strain>
    </source>
</reference>
<evidence type="ECO:0000259" key="7">
    <source>
        <dbReference type="Pfam" id="PF19290"/>
    </source>
</evidence>
<keyword evidence="2" id="KW-0645">Protease</keyword>